<dbReference type="InParanoid" id="A0A804LMN1"/>
<sequence length="119" mass="12587">MGTSGSPPCGHCRASCATYAGSMVGSCPPAVVADPDSRPLKELQCEEPMVCAPDRMTISFCVRPLVPKICVSCATLAVGGGRLLVSDARDTDPSRRPAGTWYAFPPAYTYGWMDGWIGE</sequence>
<organism evidence="1 2">
    <name type="scientific">Zea mays</name>
    <name type="common">Maize</name>
    <dbReference type="NCBI Taxonomy" id="4577"/>
    <lineage>
        <taxon>Eukaryota</taxon>
        <taxon>Viridiplantae</taxon>
        <taxon>Streptophyta</taxon>
        <taxon>Embryophyta</taxon>
        <taxon>Tracheophyta</taxon>
        <taxon>Spermatophyta</taxon>
        <taxon>Magnoliopsida</taxon>
        <taxon>Liliopsida</taxon>
        <taxon>Poales</taxon>
        <taxon>Poaceae</taxon>
        <taxon>PACMAD clade</taxon>
        <taxon>Panicoideae</taxon>
        <taxon>Andropogonodae</taxon>
        <taxon>Andropogoneae</taxon>
        <taxon>Tripsacinae</taxon>
        <taxon>Zea</taxon>
    </lineage>
</organism>
<dbReference type="Gramene" id="Zm00001eb022060_T001">
    <property type="protein sequence ID" value="Zm00001eb022060_P001"/>
    <property type="gene ID" value="Zm00001eb022060"/>
</dbReference>
<protein>
    <submittedName>
        <fullName evidence="1">Uncharacterized protein</fullName>
    </submittedName>
</protein>
<evidence type="ECO:0000313" key="2">
    <source>
        <dbReference type="Proteomes" id="UP000007305"/>
    </source>
</evidence>
<reference evidence="2" key="1">
    <citation type="submission" date="2015-12" db="EMBL/GenBank/DDBJ databases">
        <title>Update maize B73 reference genome by single molecule sequencing technologies.</title>
        <authorList>
            <consortium name="Maize Genome Sequencing Project"/>
            <person name="Ware D."/>
        </authorList>
    </citation>
    <scope>NUCLEOTIDE SEQUENCE [LARGE SCALE GENOMIC DNA]</scope>
    <source>
        <strain evidence="2">cv. B73</strain>
    </source>
</reference>
<dbReference type="EnsemblPlants" id="Zm00001eb022060_T001">
    <property type="protein sequence ID" value="Zm00001eb022060_P001"/>
    <property type="gene ID" value="Zm00001eb022060"/>
</dbReference>
<reference evidence="1" key="2">
    <citation type="submission" date="2019-07" db="EMBL/GenBank/DDBJ databases">
        <authorList>
            <person name="Seetharam A."/>
            <person name="Woodhouse M."/>
            <person name="Cannon E."/>
        </authorList>
    </citation>
    <scope>NUCLEOTIDE SEQUENCE [LARGE SCALE GENOMIC DNA]</scope>
    <source>
        <strain evidence="1">cv. B73</strain>
    </source>
</reference>
<evidence type="ECO:0000313" key="1">
    <source>
        <dbReference type="EnsemblPlants" id="Zm00001eb022060_P001"/>
    </source>
</evidence>
<dbReference type="AlphaFoldDB" id="A0A804LMN1"/>
<accession>A0A804LMN1</accession>
<dbReference type="FunCoup" id="A0A804LMN1">
    <property type="interactions" value="473"/>
</dbReference>
<keyword evidence="2" id="KW-1185">Reference proteome</keyword>
<proteinExistence type="predicted"/>
<name>A0A804LMN1_MAIZE</name>
<dbReference type="Proteomes" id="UP000007305">
    <property type="component" value="Chromosome 1"/>
</dbReference>
<reference evidence="1" key="3">
    <citation type="submission" date="2021-05" db="UniProtKB">
        <authorList>
            <consortium name="EnsemblPlants"/>
        </authorList>
    </citation>
    <scope>IDENTIFICATION</scope>
    <source>
        <strain evidence="1">cv. B73</strain>
    </source>
</reference>